<feature type="transmembrane region" description="Helical" evidence="1">
    <location>
        <begin position="12"/>
        <end position="30"/>
    </location>
</feature>
<dbReference type="Gene3D" id="3.30.70.1430">
    <property type="entry name" value="Multidrug efflux transporter AcrB pore domain"/>
    <property type="match status" value="2"/>
</dbReference>
<dbReference type="InterPro" id="IPR001036">
    <property type="entry name" value="Acrflvin-R"/>
</dbReference>
<gene>
    <name evidence="2" type="ORF">AX018_103339</name>
</gene>
<dbReference type="Gene3D" id="1.20.1640.10">
    <property type="entry name" value="Multidrug efflux transporter AcrB transmembrane domain"/>
    <property type="match status" value="2"/>
</dbReference>
<evidence type="ECO:0000256" key="1">
    <source>
        <dbReference type="SAM" id="Phobius"/>
    </source>
</evidence>
<dbReference type="Gene3D" id="3.30.70.1320">
    <property type="entry name" value="Multidrug efflux transporter AcrB pore domain like"/>
    <property type="match status" value="1"/>
</dbReference>
<dbReference type="AlphaFoldDB" id="A0A328YVE1"/>
<feature type="transmembrane region" description="Helical" evidence="1">
    <location>
        <begin position="525"/>
        <end position="545"/>
    </location>
</feature>
<reference evidence="2 3" key="1">
    <citation type="submission" date="2018-06" db="EMBL/GenBank/DDBJ databases">
        <title>Genomic Encyclopedia of Archaeal and Bacterial Type Strains, Phase II (KMG-II): from individual species to whole genera.</title>
        <authorList>
            <person name="Goeker M."/>
        </authorList>
    </citation>
    <scope>NUCLEOTIDE SEQUENCE [LARGE SCALE GENOMIC DNA]</scope>
    <source>
        <strain evidence="2 3">CFPB 3232</strain>
    </source>
</reference>
<feature type="transmembrane region" description="Helical" evidence="1">
    <location>
        <begin position="335"/>
        <end position="352"/>
    </location>
</feature>
<dbReference type="GO" id="GO:0005886">
    <property type="term" value="C:plasma membrane"/>
    <property type="evidence" value="ECO:0007669"/>
    <property type="project" value="TreeGrafter"/>
</dbReference>
<keyword evidence="1" id="KW-1133">Transmembrane helix</keyword>
<dbReference type="Pfam" id="PF00873">
    <property type="entry name" value="ACR_tran"/>
    <property type="match status" value="1"/>
</dbReference>
<dbReference type="SUPFAM" id="SSF82866">
    <property type="entry name" value="Multidrug efflux transporter AcrB transmembrane domain"/>
    <property type="match status" value="2"/>
</dbReference>
<evidence type="ECO:0000313" key="3">
    <source>
        <dbReference type="Proteomes" id="UP000248856"/>
    </source>
</evidence>
<dbReference type="FunFam" id="3.30.70.1430:FF:000001">
    <property type="entry name" value="Efflux pump membrane transporter"/>
    <property type="match status" value="1"/>
</dbReference>
<dbReference type="PANTHER" id="PTHR32063">
    <property type="match status" value="1"/>
</dbReference>
<dbReference type="SUPFAM" id="SSF82693">
    <property type="entry name" value="Multidrug efflux transporter AcrB pore domain, PN1, PN2, PC1 and PC2 subdomains"/>
    <property type="match status" value="3"/>
</dbReference>
<dbReference type="Proteomes" id="UP000248856">
    <property type="component" value="Unassembled WGS sequence"/>
</dbReference>
<dbReference type="PRINTS" id="PR00702">
    <property type="entry name" value="ACRIFLAVINRP"/>
</dbReference>
<evidence type="ECO:0000313" key="2">
    <source>
        <dbReference type="EMBL" id="RAR78001.1"/>
    </source>
</evidence>
<proteinExistence type="predicted"/>
<dbReference type="EMBL" id="QLTA01000033">
    <property type="protein sequence ID" value="RAR78001.1"/>
    <property type="molecule type" value="Genomic_DNA"/>
</dbReference>
<feature type="transmembrane region" description="Helical" evidence="1">
    <location>
        <begin position="960"/>
        <end position="977"/>
    </location>
</feature>
<organism evidence="2 3">
    <name type="scientific">Paracidovorax anthurii</name>
    <dbReference type="NCBI Taxonomy" id="78229"/>
    <lineage>
        <taxon>Bacteria</taxon>
        <taxon>Pseudomonadati</taxon>
        <taxon>Pseudomonadota</taxon>
        <taxon>Betaproteobacteria</taxon>
        <taxon>Burkholderiales</taxon>
        <taxon>Comamonadaceae</taxon>
        <taxon>Paracidovorax</taxon>
    </lineage>
</organism>
<dbReference type="RefSeq" id="WP_111878952.1">
    <property type="nucleotide sequence ID" value="NZ_CBCSGC010000012.1"/>
</dbReference>
<keyword evidence="1" id="KW-0812">Transmembrane</keyword>
<feature type="transmembrane region" description="Helical" evidence="1">
    <location>
        <begin position="462"/>
        <end position="485"/>
    </location>
</feature>
<sequence length="1020" mass="109172">MNFTAIFIRRPVMTAILMSALVIFGGFSFFRLPVNELPNVDFPTISVNVNLSGASPETMANSVATPLERSFSGVEGLDSMASTSTTGSTRIVLQFKLDRNIDAAAQDVQSALSQAQPLLPAGIEPPELKKTNPSDAPVMHLALSSKTLPLADLNQFAKDRVALRLQTVRGVGQIDVNGAQRYAVRVYVDPRALAARRLGFDQVVSALQSGNSNAPVGTLDGAARTYTVKADGQLHDAAGFGRLVLAYQNGEPVHVSDVGRAVDSVENVKTSAFVNQQRAIEINIHRQHGANTVAVTRAAQQALDGIRASLPGDAQLQVLYDRGDYIQSSIRDVEITLVVSLVLVVLVIVLLLRNLSATLIVALVLPTSLIGTFGAMDLLGFSLDNVSLLALTLAVGLVVDDAIVVIENIVRHLETGMSREEAALAGAAEIGFTIVSITLSLAAVFLPIVFMGGIVGRLFSEFGVTMAVAVLLSGAVSLSLTPMLASRYLNTQRSVFFLFRWFEAGFARALRGYEGSLAWCMDHQIAMVLVSGAVLLGTGAAYVAVDKGFIPKVDSGKIDGNTRVAEGTPYPVFLEQQNRIAKIVQENPNVAAVMSVIGSDGTLATSGRLLIGLKPIGERSESADDVIQQIREKARSVQGMELLLRNPPAIEIGPPANTAVQYVLQATSTDMLYPASDTFMRRLATVPQLQDVNTDLQIRNPEIRVDLRRDQASALGITPSQVQSTLQSAYGGRRVGFIFGATDQYPVLLEVDKRFQSDINAPGSLYLAGRSGDMVPLGAVARIRDDVGPVAINHYGGLPSVTLSFNMAPGVALGEATNAVHAVAASHLTPQLSGNFAGTARAFEDSLRDLPVLLAVTVLLIYMVMAVLYEHFVHPVTILTALPLAGFGALLMLWLFRQELNLFSFVGLILLVGLVKKNGIMMVDFALGRMRGGDRGVKPARDAMLEACATRFRPIMMTSLAAMLGTLPIALGIGAGAESRRPLGIAVIGGLVFSQLLTLYITPTFFVTMERLLRRRWAVR</sequence>
<dbReference type="GO" id="GO:0042910">
    <property type="term" value="F:xenobiotic transmembrane transporter activity"/>
    <property type="evidence" value="ECO:0007669"/>
    <property type="project" value="TreeGrafter"/>
</dbReference>
<dbReference type="PANTHER" id="PTHR32063:SF21">
    <property type="entry name" value="MULTIDRUG RESISTANCE PROTEIN MDTB"/>
    <property type="match status" value="1"/>
</dbReference>
<name>A0A328YVE1_9BURK</name>
<dbReference type="OrthoDB" id="9042683at2"/>
<feature type="transmembrane region" description="Helical" evidence="1">
    <location>
        <begin position="422"/>
        <end position="450"/>
    </location>
</feature>
<dbReference type="Gene3D" id="3.30.2090.10">
    <property type="entry name" value="Multidrug efflux transporter AcrB TolC docking domain, DN and DC subdomains"/>
    <property type="match status" value="2"/>
</dbReference>
<feature type="transmembrane region" description="Helical" evidence="1">
    <location>
        <begin position="983"/>
        <end position="1007"/>
    </location>
</feature>
<dbReference type="SUPFAM" id="SSF82714">
    <property type="entry name" value="Multidrug efflux transporter AcrB TolC docking domain, DN and DC subdomains"/>
    <property type="match status" value="2"/>
</dbReference>
<keyword evidence="3" id="KW-1185">Reference proteome</keyword>
<feature type="transmembrane region" description="Helical" evidence="1">
    <location>
        <begin position="359"/>
        <end position="376"/>
    </location>
</feature>
<comment type="caution">
    <text evidence="2">The sequence shown here is derived from an EMBL/GenBank/DDBJ whole genome shotgun (WGS) entry which is preliminary data.</text>
</comment>
<dbReference type="InterPro" id="IPR027463">
    <property type="entry name" value="AcrB_DN_DC_subdom"/>
</dbReference>
<keyword evidence="1" id="KW-0472">Membrane</keyword>
<feature type="transmembrane region" description="Helical" evidence="1">
    <location>
        <begin position="902"/>
        <end position="927"/>
    </location>
</feature>
<dbReference type="Gene3D" id="3.30.70.1440">
    <property type="entry name" value="Multidrug efflux transporter AcrB pore domain"/>
    <property type="match status" value="1"/>
</dbReference>
<accession>A0A328YVE1</accession>
<protein>
    <submittedName>
        <fullName evidence="2">HAE1 family hydrophobic/amphiphilic exporter-1</fullName>
    </submittedName>
</protein>
<feature type="transmembrane region" description="Helical" evidence="1">
    <location>
        <begin position="850"/>
        <end position="869"/>
    </location>
</feature>
<feature type="transmembrane region" description="Helical" evidence="1">
    <location>
        <begin position="876"/>
        <end position="896"/>
    </location>
</feature>